<name>A0A1M4MW60_9RHOB</name>
<dbReference type="RefSeq" id="WP_072704740.1">
    <property type="nucleotide sequence ID" value="NZ_FMJB01000040.1"/>
</dbReference>
<dbReference type="InterPro" id="IPR024370">
    <property type="entry name" value="PBP_domain"/>
</dbReference>
<protein>
    <submittedName>
        <fullName evidence="5">Putative cell envelope biogenesis protein OmpA</fullName>
    </submittedName>
</protein>
<feature type="signal peptide" evidence="3">
    <location>
        <begin position="1"/>
        <end position="25"/>
    </location>
</feature>
<dbReference type="CDD" id="cd07185">
    <property type="entry name" value="OmpA_C-like"/>
    <property type="match status" value="1"/>
</dbReference>
<proteinExistence type="predicted"/>
<dbReference type="GO" id="GO:0016020">
    <property type="term" value="C:membrane"/>
    <property type="evidence" value="ECO:0007669"/>
    <property type="project" value="UniProtKB-UniRule"/>
</dbReference>
<dbReference type="SUPFAM" id="SSF53850">
    <property type="entry name" value="Periplasmic binding protein-like II"/>
    <property type="match status" value="2"/>
</dbReference>
<dbReference type="Pfam" id="PF00691">
    <property type="entry name" value="OmpA"/>
    <property type="match status" value="1"/>
</dbReference>
<dbReference type="PANTHER" id="PTHR30570">
    <property type="entry name" value="PERIPLASMIC PHOSPHATE BINDING COMPONENT OF PHOSPHATE ABC TRANSPORTER"/>
    <property type="match status" value="1"/>
</dbReference>
<dbReference type="EMBL" id="FMJB01000040">
    <property type="protein sequence ID" value="SCM66743.1"/>
    <property type="molecule type" value="Genomic_DNA"/>
</dbReference>
<keyword evidence="6" id="KW-1185">Reference proteome</keyword>
<gene>
    <name evidence="5" type="primary">ompA</name>
    <name evidence="5" type="ORF">KARMA_0925</name>
</gene>
<dbReference type="Gene3D" id="3.30.1330.60">
    <property type="entry name" value="OmpA-like domain"/>
    <property type="match status" value="1"/>
</dbReference>
<dbReference type="Proteomes" id="UP000184085">
    <property type="component" value="Unassembled WGS sequence"/>
</dbReference>
<evidence type="ECO:0000256" key="2">
    <source>
        <dbReference type="PROSITE-ProRule" id="PRU00473"/>
    </source>
</evidence>
<dbReference type="InterPro" id="IPR036737">
    <property type="entry name" value="OmpA-like_sf"/>
</dbReference>
<dbReference type="Pfam" id="PF12849">
    <property type="entry name" value="PBP_like_2"/>
    <property type="match status" value="1"/>
</dbReference>
<evidence type="ECO:0000313" key="6">
    <source>
        <dbReference type="Proteomes" id="UP000184085"/>
    </source>
</evidence>
<dbReference type="InterPro" id="IPR006665">
    <property type="entry name" value="OmpA-like"/>
</dbReference>
<dbReference type="SUPFAM" id="SSF103088">
    <property type="entry name" value="OmpA-like"/>
    <property type="match status" value="1"/>
</dbReference>
<evidence type="ECO:0000313" key="5">
    <source>
        <dbReference type="EMBL" id="SCM66743.1"/>
    </source>
</evidence>
<reference evidence="6" key="1">
    <citation type="submission" date="2016-09" db="EMBL/GenBank/DDBJ databases">
        <authorList>
            <person name="Wibberg D."/>
        </authorList>
    </citation>
    <scope>NUCLEOTIDE SEQUENCE [LARGE SCALE GENOMIC DNA]</scope>
</reference>
<evidence type="ECO:0000256" key="3">
    <source>
        <dbReference type="SAM" id="SignalP"/>
    </source>
</evidence>
<keyword evidence="1 3" id="KW-0732">Signal</keyword>
<dbReference type="PROSITE" id="PS51123">
    <property type="entry name" value="OMPA_2"/>
    <property type="match status" value="1"/>
</dbReference>
<organism evidence="5 6">
    <name type="scientific">Donghicola eburneus</name>
    <dbReference type="NCBI Taxonomy" id="393278"/>
    <lineage>
        <taxon>Bacteria</taxon>
        <taxon>Pseudomonadati</taxon>
        <taxon>Pseudomonadota</taxon>
        <taxon>Alphaproteobacteria</taxon>
        <taxon>Rhodobacterales</taxon>
        <taxon>Roseobacteraceae</taxon>
        <taxon>Donghicola</taxon>
    </lineage>
</organism>
<dbReference type="InterPro" id="IPR050811">
    <property type="entry name" value="Phosphate_ABC_transporter"/>
</dbReference>
<keyword evidence="2" id="KW-0472">Membrane</keyword>
<accession>A0A1M4MW60</accession>
<dbReference type="Gene3D" id="3.40.190.10">
    <property type="entry name" value="Periplasmic binding protein-like II"/>
    <property type="match status" value="4"/>
</dbReference>
<evidence type="ECO:0000259" key="4">
    <source>
        <dbReference type="PROSITE" id="PS51123"/>
    </source>
</evidence>
<dbReference type="AlphaFoldDB" id="A0A1M4MW60"/>
<dbReference type="PANTHER" id="PTHR30570:SF1">
    <property type="entry name" value="PHOSPHATE-BINDING PROTEIN PSTS"/>
    <property type="match status" value="1"/>
</dbReference>
<feature type="domain" description="OmpA-like" evidence="4">
    <location>
        <begin position="674"/>
        <end position="790"/>
    </location>
</feature>
<sequence length="790" mass="84851">MFKTFASGVSCSVVFALLTSTAAVAQDSMTFATSEPYGLISGSELPDGGVGTLAFKHILDKAGIAADITFAPTWSDAEGGARDGTYAGAFPYYYTLSRSLGFLYTDAVLAVGERLYARDSRLSSLDDLSGQDLCYPAGYNLATSLQLRVDAGDFARVTANDMNGCFQMLSNGDVFAVLSDQSEAAFVLNFADFDVSSIRESSFDLARRTLHLMLPFDMPNAAATIEAFNAALAEARDSGELAELLKDRIDVDLLPASATDYRLKSAVEATLKLHDGSRQKGMVLEVAPGRYDVNTQYGPITYPRSIIADICPADGCPEDLVVAEAPAAEAEAQDVAEVVAEDVAEAVVEADVVASIQPTALRLHGSNTIGAQLAPALLEAWVAQEGASMGAWVLGDENERSVEIEGELPGGVSEITLAAHGSSTGFRAMLQGEADIALASRRIKDEERNDLQVAGYADPLAEGANGEIVVGLDGVAIIVHPDNPVRELSIEQVRDIFAGIVTNWIQIGGPDLPIVVHARDDKSGTFDTFDTLVMNDLPLVSSAKEFESNANLSDAVRAEPGAIGFTGLSYVRNAKALPLKVCDAIHSPTAFSVKTEEYPLSRRLYMYKNASADPADVEAFTDFVVGEGQEQLEKHGFVDLNLGVRSGWEAVDALANIQFMPHQNGPVVRDYVLTVRDMDRLSATFHFVTGSSNLDARSVDDMGRLVEWMNQPENADRKLVFAGFADNTGGYDINLEISRQRAQALADQLRAELGRDVEIQVMAVGEDAPVACNDETGYDRNRRVEVWASR</sequence>
<evidence type="ECO:0000256" key="1">
    <source>
        <dbReference type="ARBA" id="ARBA00022729"/>
    </source>
</evidence>
<dbReference type="CDD" id="cd13653">
    <property type="entry name" value="PBP2_phosphate_like_1"/>
    <property type="match status" value="1"/>
</dbReference>
<feature type="chain" id="PRO_5009906572" evidence="3">
    <location>
        <begin position="26"/>
        <end position="790"/>
    </location>
</feature>